<dbReference type="AlphaFoldDB" id="A0A0C9QXK4"/>
<evidence type="ECO:0000313" key="1">
    <source>
        <dbReference type="EMBL" id="JAG70177.1"/>
    </source>
</evidence>
<feature type="non-terminal residue" evidence="1">
    <location>
        <position position="107"/>
    </location>
</feature>
<feature type="non-terminal residue" evidence="1">
    <location>
        <position position="1"/>
    </location>
</feature>
<gene>
    <name evidence="1" type="primary">atpH</name>
    <name evidence="1" type="ORF">g.31313</name>
</gene>
<name>A0A0C9QXK4_9HYME</name>
<dbReference type="EMBL" id="GBYB01000410">
    <property type="protein sequence ID" value="JAG70177.1"/>
    <property type="molecule type" value="Transcribed_RNA"/>
</dbReference>
<reference evidence="1" key="1">
    <citation type="submission" date="2015-01" db="EMBL/GenBank/DDBJ databases">
        <title>Transcriptome Assembly of Fopius arisanus.</title>
        <authorList>
            <person name="Geib S."/>
        </authorList>
    </citation>
    <scope>NUCLEOTIDE SEQUENCE</scope>
</reference>
<sequence>CSFQKIIIDIRGYFLQPDVILIVKTHLEHLPGGLLRDITKIEGQDSAEIKEKRPGLTGRSASGFVEFALVRRIPLHQRIHPGCPQGLKGPQSSAKWSFNCQQPFSWV</sequence>
<protein>
    <submittedName>
        <fullName evidence="1">AtpH protein</fullName>
    </submittedName>
</protein>
<proteinExistence type="predicted"/>
<organism evidence="1">
    <name type="scientific">Fopius arisanus</name>
    <dbReference type="NCBI Taxonomy" id="64838"/>
    <lineage>
        <taxon>Eukaryota</taxon>
        <taxon>Metazoa</taxon>
        <taxon>Ecdysozoa</taxon>
        <taxon>Arthropoda</taxon>
        <taxon>Hexapoda</taxon>
        <taxon>Insecta</taxon>
        <taxon>Pterygota</taxon>
        <taxon>Neoptera</taxon>
        <taxon>Endopterygota</taxon>
        <taxon>Hymenoptera</taxon>
        <taxon>Apocrita</taxon>
        <taxon>Ichneumonoidea</taxon>
        <taxon>Braconidae</taxon>
        <taxon>Opiinae</taxon>
        <taxon>Fopius</taxon>
    </lineage>
</organism>
<accession>A0A0C9QXK4</accession>